<dbReference type="Pfam" id="PF01401">
    <property type="entry name" value="Peptidase_M2"/>
    <property type="match status" value="1"/>
</dbReference>
<dbReference type="VEuPathDB" id="VectorBase:GPAI033885"/>
<dbReference type="AlphaFoldDB" id="A0A1B0A434"/>
<name>A0A1B0A434_GLOPL</name>
<dbReference type="SUPFAM" id="SSF53067">
    <property type="entry name" value="Actin-like ATPase domain"/>
    <property type="match status" value="1"/>
</dbReference>
<dbReference type="Proteomes" id="UP000092445">
    <property type="component" value="Unassembled WGS sequence"/>
</dbReference>
<dbReference type="GO" id="GO:0008241">
    <property type="term" value="F:peptidyl-dipeptidase activity"/>
    <property type="evidence" value="ECO:0007669"/>
    <property type="project" value="InterPro"/>
</dbReference>
<dbReference type="STRING" id="7398.A0A1B0A434"/>
<dbReference type="PANTHER" id="PTHR10514">
    <property type="entry name" value="ANGIOTENSIN-CONVERTING ENZYME"/>
    <property type="match status" value="1"/>
</dbReference>
<dbReference type="GO" id="GO:0006508">
    <property type="term" value="P:proteolysis"/>
    <property type="evidence" value="ECO:0007669"/>
    <property type="project" value="InterPro"/>
</dbReference>
<dbReference type="InterPro" id="IPR043129">
    <property type="entry name" value="ATPase_NBD"/>
</dbReference>
<evidence type="ECO:0000256" key="4">
    <source>
        <dbReference type="ARBA" id="ARBA00023180"/>
    </source>
</evidence>
<comment type="similarity">
    <text evidence="1 5">Belongs to the peptidase M2 family.</text>
</comment>
<dbReference type="PRINTS" id="PR00190">
    <property type="entry name" value="ACTIN"/>
</dbReference>
<evidence type="ECO:0000256" key="5">
    <source>
        <dbReference type="PROSITE-ProRule" id="PRU01355"/>
    </source>
</evidence>
<evidence type="ECO:0000313" key="6">
    <source>
        <dbReference type="EnsemblMetazoa" id="GPAI033885-PA"/>
    </source>
</evidence>
<reference evidence="7" key="1">
    <citation type="submission" date="2014-03" db="EMBL/GenBank/DDBJ databases">
        <authorList>
            <person name="Aksoy S."/>
            <person name="Warren W."/>
            <person name="Wilson R.K."/>
        </authorList>
    </citation>
    <scope>NUCLEOTIDE SEQUENCE [LARGE SCALE GENOMIC DNA]</scope>
    <source>
        <strain evidence="7">IAEA</strain>
    </source>
</reference>
<dbReference type="GO" id="GO:0008237">
    <property type="term" value="F:metallopeptidase activity"/>
    <property type="evidence" value="ECO:0007669"/>
    <property type="project" value="InterPro"/>
</dbReference>
<dbReference type="Gene3D" id="3.30.420.40">
    <property type="match status" value="1"/>
</dbReference>
<dbReference type="GO" id="GO:0005615">
    <property type="term" value="C:extracellular space"/>
    <property type="evidence" value="ECO:0007669"/>
    <property type="project" value="TreeGrafter"/>
</dbReference>
<evidence type="ECO:0000313" key="7">
    <source>
        <dbReference type="Proteomes" id="UP000092445"/>
    </source>
</evidence>
<dbReference type="InterPro" id="IPR001548">
    <property type="entry name" value="Peptidase_M2"/>
</dbReference>
<keyword evidence="4" id="KW-0325">Glycoprotein</keyword>
<dbReference type="GO" id="GO:0005886">
    <property type="term" value="C:plasma membrane"/>
    <property type="evidence" value="ECO:0007669"/>
    <property type="project" value="TreeGrafter"/>
</dbReference>
<evidence type="ECO:0000256" key="3">
    <source>
        <dbReference type="ARBA" id="ARBA00023157"/>
    </source>
</evidence>
<reference evidence="6" key="2">
    <citation type="submission" date="2020-05" db="UniProtKB">
        <authorList>
            <consortium name="EnsemblMetazoa"/>
        </authorList>
    </citation>
    <scope>IDENTIFICATION</scope>
    <source>
        <strain evidence="6">IAEA</strain>
    </source>
</reference>
<keyword evidence="7" id="KW-1185">Reference proteome</keyword>
<dbReference type="PROSITE" id="PS52011">
    <property type="entry name" value="PEPTIDASE_M2"/>
    <property type="match status" value="1"/>
</dbReference>
<dbReference type="FunFam" id="3.30.420.40:FF:000502">
    <property type="entry name" value="Actin-Related Proteins"/>
    <property type="match status" value="1"/>
</dbReference>
<comment type="caution">
    <text evidence="5">Lacks conserved residue(s) required for the propagation of feature annotation.</text>
</comment>
<dbReference type="InterPro" id="IPR004000">
    <property type="entry name" value="Actin"/>
</dbReference>
<dbReference type="EnsemblMetazoa" id="GPAI033885-RA">
    <property type="protein sequence ID" value="GPAI033885-PA"/>
    <property type="gene ID" value="GPAI033885"/>
</dbReference>
<sequence length="153" mass="17573">MVDKAHENRSHIIDGNVGRPKHLRVMAGALEGDLFVGPKAEEHRGLLSVRYPMEHGIVTDWNDMEHIWGYIYSKEQLSTCTDEHPVFTHEASGIYSEKMFQLGDEFFQSMGLRALPSSFWELSMLEKPDKRSAVCHASAWDFYRDSVLKCVQK</sequence>
<proteinExistence type="inferred from homology"/>
<organism evidence="6 7">
    <name type="scientific">Glossina pallidipes</name>
    <name type="common">Tsetse fly</name>
    <dbReference type="NCBI Taxonomy" id="7398"/>
    <lineage>
        <taxon>Eukaryota</taxon>
        <taxon>Metazoa</taxon>
        <taxon>Ecdysozoa</taxon>
        <taxon>Arthropoda</taxon>
        <taxon>Hexapoda</taxon>
        <taxon>Insecta</taxon>
        <taxon>Pterygota</taxon>
        <taxon>Neoptera</taxon>
        <taxon>Endopterygota</taxon>
        <taxon>Diptera</taxon>
        <taxon>Brachycera</taxon>
        <taxon>Muscomorpha</taxon>
        <taxon>Hippoboscoidea</taxon>
        <taxon>Glossinidae</taxon>
        <taxon>Glossina</taxon>
    </lineage>
</organism>
<evidence type="ECO:0000256" key="2">
    <source>
        <dbReference type="ARBA" id="ARBA00022729"/>
    </source>
</evidence>
<keyword evidence="3" id="KW-1015">Disulfide bond</keyword>
<dbReference type="PANTHER" id="PTHR10514:SF44">
    <property type="entry name" value="ANGIOTENSIN-CONVERTING ENZYME-RELATED"/>
    <property type="match status" value="1"/>
</dbReference>
<accession>A0A1B0A434</accession>
<evidence type="ECO:0000256" key="1">
    <source>
        <dbReference type="ARBA" id="ARBA00008139"/>
    </source>
</evidence>
<protein>
    <submittedName>
        <fullName evidence="6">Uncharacterized protein</fullName>
    </submittedName>
</protein>
<keyword evidence="2" id="KW-0732">Signal</keyword>